<reference evidence="2 3" key="1">
    <citation type="journal article" date="2019" name="Sci. Rep.">
        <title>Comparative genomics of chytrid fungi reveal insights into the obligate biotrophic and pathogenic lifestyle of Synchytrium endobioticum.</title>
        <authorList>
            <person name="van de Vossenberg B.T.L.H."/>
            <person name="Warris S."/>
            <person name="Nguyen H.D.T."/>
            <person name="van Gent-Pelzer M.P.E."/>
            <person name="Joly D.L."/>
            <person name="van de Geest H.C."/>
            <person name="Bonants P.J.M."/>
            <person name="Smith D.S."/>
            <person name="Levesque C.A."/>
            <person name="van der Lee T.A.J."/>
        </authorList>
    </citation>
    <scope>NUCLEOTIDE SEQUENCE [LARGE SCALE GENOMIC DNA]</scope>
    <source>
        <strain evidence="2 3">MB42</strain>
    </source>
</reference>
<organism evidence="2 3">
    <name type="scientific">Synchytrium endobioticum</name>
    <dbReference type="NCBI Taxonomy" id="286115"/>
    <lineage>
        <taxon>Eukaryota</taxon>
        <taxon>Fungi</taxon>
        <taxon>Fungi incertae sedis</taxon>
        <taxon>Chytridiomycota</taxon>
        <taxon>Chytridiomycota incertae sedis</taxon>
        <taxon>Chytridiomycetes</taxon>
        <taxon>Synchytriales</taxon>
        <taxon>Synchytriaceae</taxon>
        <taxon>Synchytrium</taxon>
    </lineage>
</organism>
<evidence type="ECO:0000313" key="2">
    <source>
        <dbReference type="EMBL" id="TPX47678.1"/>
    </source>
</evidence>
<feature type="compositionally biased region" description="Basic residues" evidence="1">
    <location>
        <begin position="399"/>
        <end position="414"/>
    </location>
</feature>
<comment type="caution">
    <text evidence="2">The sequence shown here is derived from an EMBL/GenBank/DDBJ whole genome shotgun (WGS) entry which is preliminary data.</text>
</comment>
<name>A0A507DA47_9FUNG</name>
<dbReference type="EMBL" id="QEAN01000112">
    <property type="protein sequence ID" value="TPX47678.1"/>
    <property type="molecule type" value="Genomic_DNA"/>
</dbReference>
<accession>A0A507DA47</accession>
<dbReference type="VEuPathDB" id="FungiDB:SeMB42_g03237"/>
<dbReference type="AlphaFoldDB" id="A0A507DA47"/>
<dbReference type="Proteomes" id="UP000317494">
    <property type="component" value="Unassembled WGS sequence"/>
</dbReference>
<keyword evidence="3" id="KW-1185">Reference proteome</keyword>
<feature type="region of interest" description="Disordered" evidence="1">
    <location>
        <begin position="324"/>
        <end position="414"/>
    </location>
</feature>
<evidence type="ECO:0000256" key="1">
    <source>
        <dbReference type="SAM" id="MobiDB-lite"/>
    </source>
</evidence>
<proteinExistence type="predicted"/>
<evidence type="ECO:0000313" key="3">
    <source>
        <dbReference type="Proteomes" id="UP000317494"/>
    </source>
</evidence>
<sequence>MRFRRKNSRHPTVSVEVLNFAVRPASLQSPITTDYFMFLQYMERNERPSEGCSAHALHLNIPYFRFRIAFALGGWRDANKDAFPQVFQTCEERGWEARGVTTTLHVIILTIVFSQVSIATASRFSELLAPMRLVQKAGCRTEPLDYSRKNPCTPILGDCAEFHKLSEFVDTGYQRMEEKKEWLERIVHNPPQYGKRGNSHTVAHEIDRLTMTDDKLGLPFQFVKSTEWEQMNKQLQKFGEMKLSIRKLLGQYKLWVLQTRTKCRDAADKAIPLLEVEIAKIDRALKILASSYEQCFAEMKEVNAHSELTIEAVACWCFDEASSNQGDGSHMPSEVDKYSAEASTTGHHDHSGGTSGGGHGAMHSYVPQGLNPVHPRNDGGGIAQPSVHGNTAHGDVHHGPSKRRRASSSRHIQK</sequence>
<gene>
    <name evidence="2" type="ORF">SeMB42_g03237</name>
</gene>
<protein>
    <submittedName>
        <fullName evidence="2">Uncharacterized protein</fullName>
    </submittedName>
</protein>